<gene>
    <name evidence="3" type="ORF">EVJ58_g5187</name>
</gene>
<feature type="region of interest" description="Disordered" evidence="1">
    <location>
        <begin position="330"/>
        <end position="393"/>
    </location>
</feature>
<proteinExistence type="predicted"/>
<dbReference type="InterPro" id="IPR001138">
    <property type="entry name" value="Zn2Cys6_DnaBD"/>
</dbReference>
<dbReference type="Proteomes" id="UP000298390">
    <property type="component" value="Unassembled WGS sequence"/>
</dbReference>
<dbReference type="EMBL" id="SEKV01000256">
    <property type="protein sequence ID" value="TFY60385.1"/>
    <property type="molecule type" value="Genomic_DNA"/>
</dbReference>
<sequence>MVSSKVTVIAGRSAMNDKKEKEYLRISPLHRQVLQASCNRRKTAGPSPRCTLLPTEKPSGNADASNHSRRRARDSSSTLGPEPVFPEELARQWGWTDDSWKYMALHRIKSGGWVRMREPIDDFERGIMGLPPLPPDVVEVRLEERRREDLEMLMKRHGVKPKGACEGCEELGKAVRICNSLALRQAHSIAQCDGGRPSCAGCDLWGMECTYRRSSTGDDIRQELLLKMKADIDAAADKFDKLAVSPTKEAQRPTERHDMEIESKVEDSQPRKIKPLPARRKAKTAERQEVTQCVSAAHPSCPVVQKKIPAQTLGAAGNDKANPMDICMPELQPPPLVTPSLSASSTASSSSSSSLISTPVDGDDPMPRIVRFDGTKDAPRPAAQQPKSVVEGRDDEAKAAAYAILGLSKAPPRPSTMSHAPPAPKAHPIPVVRVPKIIITPPARELVTVETITALLAKLTLSAVPAAVTTTIEGLLSSRPWVSKYGSRSAEGMEDDDEVARMLGELVDEHVRAGSAGEQGGM</sequence>
<feature type="compositionally biased region" description="Low complexity" evidence="1">
    <location>
        <begin position="338"/>
        <end position="360"/>
    </location>
</feature>
<evidence type="ECO:0000313" key="3">
    <source>
        <dbReference type="EMBL" id="TFY60385.1"/>
    </source>
</evidence>
<feature type="region of interest" description="Disordered" evidence="1">
    <location>
        <begin position="245"/>
        <end position="270"/>
    </location>
</feature>
<dbReference type="AlphaFoldDB" id="A0A4Y9YDG4"/>
<feature type="region of interest" description="Disordered" evidence="1">
    <location>
        <begin position="38"/>
        <end position="83"/>
    </location>
</feature>
<feature type="compositionally biased region" description="Basic and acidic residues" evidence="1">
    <location>
        <begin position="370"/>
        <end position="379"/>
    </location>
</feature>
<name>A0A4Y9YDG4_9APHY</name>
<reference evidence="3 4" key="1">
    <citation type="submission" date="2019-01" db="EMBL/GenBank/DDBJ databases">
        <title>Genome sequencing of the rare red list fungi Fomitopsis rosea.</title>
        <authorList>
            <person name="Buettner E."/>
            <person name="Kellner H."/>
        </authorList>
    </citation>
    <scope>NUCLEOTIDE SEQUENCE [LARGE SCALE GENOMIC DNA]</scope>
    <source>
        <strain evidence="3 4">DSM 105464</strain>
    </source>
</reference>
<dbReference type="CDD" id="cd00067">
    <property type="entry name" value="GAL4"/>
    <property type="match status" value="1"/>
</dbReference>
<feature type="domain" description="Zn(2)-C6 fungal-type" evidence="2">
    <location>
        <begin position="191"/>
        <end position="216"/>
    </location>
</feature>
<evidence type="ECO:0000256" key="1">
    <source>
        <dbReference type="SAM" id="MobiDB-lite"/>
    </source>
</evidence>
<dbReference type="Pfam" id="PF00172">
    <property type="entry name" value="Zn_clus"/>
    <property type="match status" value="1"/>
</dbReference>
<dbReference type="GO" id="GO:0000981">
    <property type="term" value="F:DNA-binding transcription factor activity, RNA polymerase II-specific"/>
    <property type="evidence" value="ECO:0007669"/>
    <property type="project" value="InterPro"/>
</dbReference>
<evidence type="ECO:0000313" key="4">
    <source>
        <dbReference type="Proteomes" id="UP000298390"/>
    </source>
</evidence>
<protein>
    <recommendedName>
        <fullName evidence="2">Zn(2)-C6 fungal-type domain-containing protein</fullName>
    </recommendedName>
</protein>
<organism evidence="3 4">
    <name type="scientific">Rhodofomes roseus</name>
    <dbReference type="NCBI Taxonomy" id="34475"/>
    <lineage>
        <taxon>Eukaryota</taxon>
        <taxon>Fungi</taxon>
        <taxon>Dikarya</taxon>
        <taxon>Basidiomycota</taxon>
        <taxon>Agaricomycotina</taxon>
        <taxon>Agaricomycetes</taxon>
        <taxon>Polyporales</taxon>
        <taxon>Rhodofomes</taxon>
    </lineage>
</organism>
<comment type="caution">
    <text evidence="3">The sequence shown here is derived from an EMBL/GenBank/DDBJ whole genome shotgun (WGS) entry which is preliminary data.</text>
</comment>
<dbReference type="Gene3D" id="4.10.240.10">
    <property type="entry name" value="Zn(2)-C6 fungal-type DNA-binding domain"/>
    <property type="match status" value="1"/>
</dbReference>
<accession>A0A4Y9YDG4</accession>
<evidence type="ECO:0000259" key="2">
    <source>
        <dbReference type="Pfam" id="PF00172"/>
    </source>
</evidence>
<feature type="compositionally biased region" description="Basic and acidic residues" evidence="1">
    <location>
        <begin position="249"/>
        <end position="270"/>
    </location>
</feature>
<dbReference type="GO" id="GO:0008270">
    <property type="term" value="F:zinc ion binding"/>
    <property type="evidence" value="ECO:0007669"/>
    <property type="project" value="InterPro"/>
</dbReference>
<dbReference type="InterPro" id="IPR036864">
    <property type="entry name" value="Zn2-C6_fun-type_DNA-bd_sf"/>
</dbReference>